<organism evidence="2 3">
    <name type="scientific">Actinidia rufa</name>
    <dbReference type="NCBI Taxonomy" id="165716"/>
    <lineage>
        <taxon>Eukaryota</taxon>
        <taxon>Viridiplantae</taxon>
        <taxon>Streptophyta</taxon>
        <taxon>Embryophyta</taxon>
        <taxon>Tracheophyta</taxon>
        <taxon>Spermatophyta</taxon>
        <taxon>Magnoliopsida</taxon>
        <taxon>eudicotyledons</taxon>
        <taxon>Gunneridae</taxon>
        <taxon>Pentapetalae</taxon>
        <taxon>asterids</taxon>
        <taxon>Ericales</taxon>
        <taxon>Actinidiaceae</taxon>
        <taxon>Actinidia</taxon>
    </lineage>
</organism>
<dbReference type="EMBL" id="BJWL01000209">
    <property type="protein sequence ID" value="GFS34262.1"/>
    <property type="molecule type" value="Genomic_DNA"/>
</dbReference>
<proteinExistence type="predicted"/>
<dbReference type="AlphaFoldDB" id="A0A7J0DGQ6"/>
<reference evidence="3" key="1">
    <citation type="submission" date="2019-07" db="EMBL/GenBank/DDBJ databases">
        <title>De Novo Assembly of kiwifruit Actinidia rufa.</title>
        <authorList>
            <person name="Sugita-Konishi S."/>
            <person name="Sato K."/>
            <person name="Mori E."/>
            <person name="Abe Y."/>
            <person name="Kisaki G."/>
            <person name="Hamano K."/>
            <person name="Suezawa K."/>
            <person name="Otani M."/>
            <person name="Fukuda T."/>
            <person name="Manabe T."/>
            <person name="Gomi K."/>
            <person name="Tabuchi M."/>
            <person name="Akimitsu K."/>
            <person name="Kataoka I."/>
        </authorList>
    </citation>
    <scope>NUCLEOTIDE SEQUENCE [LARGE SCALE GENOMIC DNA]</scope>
    <source>
        <strain evidence="3">cv. Fuchu</strain>
    </source>
</reference>
<feature type="region of interest" description="Disordered" evidence="1">
    <location>
        <begin position="33"/>
        <end position="99"/>
    </location>
</feature>
<keyword evidence="3" id="KW-1185">Reference proteome</keyword>
<sequence>MFVNNKCCHLILGGGGSGGNVACVMECERSGVHGGGDRHRDHEGGSGGGGDVARVAKCAKSGNGGGDGDRGESSCGDGGSDGGVMRMSGGVQEKRRWRR</sequence>
<dbReference type="Proteomes" id="UP000585474">
    <property type="component" value="Unassembled WGS sequence"/>
</dbReference>
<name>A0A7J0DGQ6_9ERIC</name>
<feature type="compositionally biased region" description="Basic and acidic residues" evidence="1">
    <location>
        <begin position="33"/>
        <end position="44"/>
    </location>
</feature>
<evidence type="ECO:0000313" key="2">
    <source>
        <dbReference type="EMBL" id="GFS34262.1"/>
    </source>
</evidence>
<evidence type="ECO:0000313" key="3">
    <source>
        <dbReference type="Proteomes" id="UP000585474"/>
    </source>
</evidence>
<gene>
    <name evidence="2" type="ORF">Acr_00g0033020</name>
</gene>
<protein>
    <submittedName>
        <fullName evidence="2">Uncharacterized protein</fullName>
    </submittedName>
</protein>
<accession>A0A7J0DGQ6</accession>
<comment type="caution">
    <text evidence="2">The sequence shown here is derived from an EMBL/GenBank/DDBJ whole genome shotgun (WGS) entry which is preliminary data.</text>
</comment>
<evidence type="ECO:0000256" key="1">
    <source>
        <dbReference type="SAM" id="MobiDB-lite"/>
    </source>
</evidence>